<feature type="binding site" evidence="15">
    <location>
        <position position="201"/>
    </location>
    <ligand>
        <name>Zn(2+)</name>
        <dbReference type="ChEBI" id="CHEBI:29105"/>
    </ligand>
</feature>
<dbReference type="EMBL" id="QKKF02005739">
    <property type="protein sequence ID" value="RZF46701.1"/>
    <property type="molecule type" value="Genomic_DNA"/>
</dbReference>
<evidence type="ECO:0000256" key="7">
    <source>
        <dbReference type="ARBA" id="ARBA00023027"/>
    </source>
</evidence>
<dbReference type="PANTHER" id="PTHR11085">
    <property type="entry name" value="NAD-DEPENDENT PROTEIN DEACYLASE SIRTUIN-5, MITOCHONDRIAL-RELATED"/>
    <property type="match status" value="1"/>
</dbReference>
<dbReference type="GO" id="GO:0000785">
    <property type="term" value="C:chromatin"/>
    <property type="evidence" value="ECO:0007669"/>
    <property type="project" value="TreeGrafter"/>
</dbReference>
<evidence type="ECO:0000256" key="2">
    <source>
        <dbReference type="ARBA" id="ARBA00012928"/>
    </source>
</evidence>
<dbReference type="InterPro" id="IPR003000">
    <property type="entry name" value="Sirtuin"/>
</dbReference>
<dbReference type="GO" id="GO:0035861">
    <property type="term" value="C:site of double-strand break"/>
    <property type="evidence" value="ECO:0007669"/>
    <property type="project" value="UniProtKB-ARBA"/>
</dbReference>
<comment type="catalytic activity">
    <reaction evidence="11">
        <text>N(6)-decanoyl-L-lysyl-[protein] + NAD(+) + H2O = 2''-O-decanoyl-ADP-D-ribose + nicotinamide + L-lysyl-[protein]</text>
        <dbReference type="Rhea" id="RHEA:70631"/>
        <dbReference type="Rhea" id="RHEA-COMP:9752"/>
        <dbReference type="Rhea" id="RHEA-COMP:17932"/>
        <dbReference type="ChEBI" id="CHEBI:15377"/>
        <dbReference type="ChEBI" id="CHEBI:17154"/>
        <dbReference type="ChEBI" id="CHEBI:29969"/>
        <dbReference type="ChEBI" id="CHEBI:57540"/>
        <dbReference type="ChEBI" id="CHEBI:143222"/>
        <dbReference type="ChEBI" id="CHEBI:189688"/>
    </reaction>
    <physiologicalReaction direction="left-to-right" evidence="11">
        <dbReference type="Rhea" id="RHEA:70632"/>
    </physiologicalReaction>
</comment>
<dbReference type="InterPro" id="IPR026590">
    <property type="entry name" value="Ssirtuin_cat_dom"/>
</dbReference>
<dbReference type="Pfam" id="PF02146">
    <property type="entry name" value="SIR2"/>
    <property type="match status" value="1"/>
</dbReference>
<feature type="coiled-coil region" evidence="16">
    <location>
        <begin position="54"/>
        <end position="84"/>
    </location>
</feature>
<feature type="compositionally biased region" description="Basic and acidic residues" evidence="17">
    <location>
        <begin position="722"/>
        <end position="733"/>
    </location>
</feature>
<dbReference type="OrthoDB" id="2919105at2759"/>
<dbReference type="STRING" id="195883.A0A482XN87"/>
<sequence length="761" mass="85997">MDASRSNKPSGLRRKASLNVTFCVKKERNQTHKKISTILQKAECDRSAEETQLLEESINVVKEVEQKLEKRRKLKQRSEEVEDQPSVLAEKCKALAEALSSARHLVVYSGAGVSTAARIPDYRGTNGIWTRLQQGKDIGCHDLSQAEPTLTHMALFAMYKSGLVKHIVSQNCDGLHLRSGLPKKALSEVHGNMYLEVCTPCGLDYWRLFDVTEHTARYSHETARLCFRCRKPLRDTIVHFGERGALKWPLNWSGACDAADNTDLILCIGSSLKVLKKYPWLWGMDRPVKKRPSLYIVNLQWTPKDDQATLKINGKCDEVMNLVMSHLGLTVPKYERHLDPIFTHATMLLEVEQHTTSQPILQNPFNINDDDKCNVKNDDENDCDTKPVDGNIAQNISSSNKSDSHVSSAIIEIGNGEVKDNEILINENGGLNMDLKQEKPGMDDENNIDGMETSKSLWRPFSEQDVEKRSSDETPEVKKENCEGQSSTNIETVDERIKAAEISREVYNLEEENASPHELKTVGNKIVNVGFLKAQSDSQEDGVPPSKRIKASDENIETAGFSIPVEEFEKIYSKIGKEVARRNSNEFFREFYCEDVRVFESLESAKRINSEQIRARNGFVEKNEEKMKDCVEQNDLKSDCNNVSGGSKSKILAQTSPLDLTKNKLSNKIKAGKMSGEFPCEFCKTHYKTQGCQFYTQHMPIIPETGPFCYCCDDEDENSEENPEKSDGKDQATNEKASPKVPIINPGWFGKGYRKKYKKKR</sequence>
<feature type="region of interest" description="Disordered" evidence="17">
    <location>
        <begin position="437"/>
        <end position="490"/>
    </location>
</feature>
<proteinExistence type="inferred from homology"/>
<keyword evidence="3" id="KW-0597">Phosphoprotein</keyword>
<feature type="compositionally biased region" description="Basic and acidic residues" evidence="17">
    <location>
        <begin position="465"/>
        <end position="482"/>
    </location>
</feature>
<keyword evidence="6 15" id="KW-0862">Zinc</keyword>
<reference evidence="19 20" key="1">
    <citation type="journal article" date="2017" name="Gigascience">
        <title>Genome sequence of the small brown planthopper, Laodelphax striatellus.</title>
        <authorList>
            <person name="Zhu J."/>
            <person name="Jiang F."/>
            <person name="Wang X."/>
            <person name="Yang P."/>
            <person name="Bao Y."/>
            <person name="Zhao W."/>
            <person name="Wang W."/>
            <person name="Lu H."/>
            <person name="Wang Q."/>
            <person name="Cui N."/>
            <person name="Li J."/>
            <person name="Chen X."/>
            <person name="Luo L."/>
            <person name="Yu J."/>
            <person name="Kang L."/>
            <person name="Cui F."/>
        </authorList>
    </citation>
    <scope>NUCLEOTIDE SEQUENCE [LARGE SCALE GENOMIC DNA]</scope>
    <source>
        <strain evidence="19">Lst14</strain>
    </source>
</reference>
<comment type="catalytic activity">
    <reaction evidence="14">
        <text>N(6)-glutaryl-L-lysyl-[protein] + NAD(+) + H2O = 2''-O-glutaryl-ADP-D-ribose + nicotinamide + L-lysyl-[protein]</text>
        <dbReference type="Rhea" id="RHEA:47664"/>
        <dbReference type="Rhea" id="RHEA-COMP:9752"/>
        <dbReference type="Rhea" id="RHEA-COMP:11875"/>
        <dbReference type="ChEBI" id="CHEBI:15377"/>
        <dbReference type="ChEBI" id="CHEBI:17154"/>
        <dbReference type="ChEBI" id="CHEBI:29969"/>
        <dbReference type="ChEBI" id="CHEBI:57540"/>
        <dbReference type="ChEBI" id="CHEBI:87828"/>
        <dbReference type="ChEBI" id="CHEBI:87829"/>
    </reaction>
    <physiologicalReaction direction="left-to-right" evidence="14">
        <dbReference type="Rhea" id="RHEA:47665"/>
    </physiologicalReaction>
</comment>
<dbReference type="InterPro" id="IPR050134">
    <property type="entry name" value="NAD-dep_sirtuin_deacylases"/>
</dbReference>
<evidence type="ECO:0000313" key="20">
    <source>
        <dbReference type="Proteomes" id="UP000291343"/>
    </source>
</evidence>
<feature type="active site" description="Proton acceptor" evidence="15">
    <location>
        <position position="190"/>
    </location>
</feature>
<feature type="binding site" evidence="15">
    <location>
        <position position="198"/>
    </location>
    <ligand>
        <name>Zn(2+)</name>
        <dbReference type="ChEBI" id="CHEBI:29105"/>
    </ligand>
</feature>
<dbReference type="FunFam" id="3.40.50.1220:FF:000038">
    <property type="entry name" value="NAD-dependent protein deacetylase sirtuin-6 isoform X2"/>
    <property type="match status" value="1"/>
</dbReference>
<dbReference type="SUPFAM" id="SSF52467">
    <property type="entry name" value="DHS-like NAD/FAD-binding domain"/>
    <property type="match status" value="1"/>
</dbReference>
<evidence type="ECO:0000256" key="11">
    <source>
        <dbReference type="ARBA" id="ARBA00050237"/>
    </source>
</evidence>
<keyword evidence="7" id="KW-0520">NAD</keyword>
<evidence type="ECO:0000256" key="5">
    <source>
        <dbReference type="ARBA" id="ARBA00022723"/>
    </source>
</evidence>
<dbReference type="Proteomes" id="UP000291343">
    <property type="component" value="Unassembled WGS sequence"/>
</dbReference>
<dbReference type="GO" id="GO:0140861">
    <property type="term" value="P:DNA repair-dependent chromatin remodeling"/>
    <property type="evidence" value="ECO:0007669"/>
    <property type="project" value="UniProtKB-ARBA"/>
</dbReference>
<evidence type="ECO:0000256" key="13">
    <source>
        <dbReference type="ARBA" id="ARBA00051399"/>
    </source>
</evidence>
<dbReference type="Gene3D" id="2.20.28.200">
    <property type="match status" value="1"/>
</dbReference>
<keyword evidence="16" id="KW-0175">Coiled coil</keyword>
<protein>
    <recommendedName>
        <fullName evidence="2">protein acetyllysine N-acetyltransferase</fullName>
        <ecNumber evidence="2">2.3.1.286</ecNumber>
    </recommendedName>
    <alternativeName>
        <fullName evidence="10">Regulatory protein SIR2 homolog 7</fullName>
    </alternativeName>
    <alternativeName>
        <fullName evidence="9">SIR2-like protein 7</fullName>
    </alternativeName>
</protein>
<evidence type="ECO:0000256" key="16">
    <source>
        <dbReference type="SAM" id="Coils"/>
    </source>
</evidence>
<evidence type="ECO:0000256" key="8">
    <source>
        <dbReference type="ARBA" id="ARBA00038170"/>
    </source>
</evidence>
<comment type="cofactor">
    <cofactor evidence="1">
        <name>Zn(2+)</name>
        <dbReference type="ChEBI" id="CHEBI:29105"/>
    </cofactor>
</comment>
<gene>
    <name evidence="19" type="ORF">LSTR_LSTR002564</name>
</gene>
<dbReference type="AlphaFoldDB" id="A0A482XN87"/>
<accession>A0A482XN87</accession>
<comment type="catalytic activity">
    <reaction evidence="13">
        <text>N(6)-propanoyl-L-lysyl-[protein] + NAD(+) + H2O = 3''-O-propanoyl-ADP-D-ribose + nicotinamide + L-lysyl-[protein]</text>
        <dbReference type="Rhea" id="RHEA:23500"/>
        <dbReference type="Rhea" id="RHEA-COMP:9752"/>
        <dbReference type="Rhea" id="RHEA-COMP:13758"/>
        <dbReference type="ChEBI" id="CHEBI:15377"/>
        <dbReference type="ChEBI" id="CHEBI:17154"/>
        <dbReference type="ChEBI" id="CHEBI:29969"/>
        <dbReference type="ChEBI" id="CHEBI:57540"/>
        <dbReference type="ChEBI" id="CHEBI:138019"/>
        <dbReference type="ChEBI" id="CHEBI:145015"/>
    </reaction>
    <physiologicalReaction direction="left-to-right" evidence="13">
        <dbReference type="Rhea" id="RHEA:23501"/>
    </physiologicalReaction>
</comment>
<dbReference type="FunFam" id="2.20.28.200:FF:000002">
    <property type="entry name" value="NAD-dependent deacetylase sirtuin-7"/>
    <property type="match status" value="1"/>
</dbReference>
<dbReference type="InParanoid" id="A0A482XN87"/>
<dbReference type="GO" id="GO:0097372">
    <property type="term" value="F:histone H3K18 deacetylase activity, NAD-dependent"/>
    <property type="evidence" value="ECO:0007669"/>
    <property type="project" value="TreeGrafter"/>
</dbReference>
<evidence type="ECO:0000256" key="14">
    <source>
        <dbReference type="ARBA" id="ARBA00052763"/>
    </source>
</evidence>
<evidence type="ECO:0000256" key="9">
    <source>
        <dbReference type="ARBA" id="ARBA00041832"/>
    </source>
</evidence>
<evidence type="ECO:0000256" key="6">
    <source>
        <dbReference type="ARBA" id="ARBA00022833"/>
    </source>
</evidence>
<dbReference type="GO" id="GO:0070403">
    <property type="term" value="F:NAD+ binding"/>
    <property type="evidence" value="ECO:0007669"/>
    <property type="project" value="InterPro"/>
</dbReference>
<feature type="binding site" evidence="15">
    <location>
        <position position="229"/>
    </location>
    <ligand>
        <name>Zn(2+)</name>
        <dbReference type="ChEBI" id="CHEBI:29105"/>
    </ligand>
</feature>
<dbReference type="GO" id="GO:0010468">
    <property type="term" value="P:regulation of gene expression"/>
    <property type="evidence" value="ECO:0007669"/>
    <property type="project" value="UniProtKB-ARBA"/>
</dbReference>
<dbReference type="InterPro" id="IPR029035">
    <property type="entry name" value="DHS-like_NAD/FAD-binding_dom"/>
</dbReference>
<organism evidence="19 20">
    <name type="scientific">Laodelphax striatellus</name>
    <name type="common">Small brown planthopper</name>
    <name type="synonym">Delphax striatella</name>
    <dbReference type="NCBI Taxonomy" id="195883"/>
    <lineage>
        <taxon>Eukaryota</taxon>
        <taxon>Metazoa</taxon>
        <taxon>Ecdysozoa</taxon>
        <taxon>Arthropoda</taxon>
        <taxon>Hexapoda</taxon>
        <taxon>Insecta</taxon>
        <taxon>Pterygota</taxon>
        <taxon>Neoptera</taxon>
        <taxon>Paraneoptera</taxon>
        <taxon>Hemiptera</taxon>
        <taxon>Auchenorrhyncha</taxon>
        <taxon>Fulgoroidea</taxon>
        <taxon>Delphacidae</taxon>
        <taxon>Criomorphinae</taxon>
        <taxon>Laodelphax</taxon>
    </lineage>
</organism>
<evidence type="ECO:0000256" key="1">
    <source>
        <dbReference type="ARBA" id="ARBA00001947"/>
    </source>
</evidence>
<keyword evidence="20" id="KW-1185">Reference proteome</keyword>
<evidence type="ECO:0000256" key="4">
    <source>
        <dbReference type="ARBA" id="ARBA00022679"/>
    </source>
</evidence>
<evidence type="ECO:0000313" key="19">
    <source>
        <dbReference type="EMBL" id="RZF46701.1"/>
    </source>
</evidence>
<comment type="caution">
    <text evidence="19">The sequence shown here is derived from an EMBL/GenBank/DDBJ whole genome shotgun (WGS) entry which is preliminary data.</text>
</comment>
<keyword evidence="5 15" id="KW-0479">Metal-binding</keyword>
<evidence type="ECO:0000256" key="10">
    <source>
        <dbReference type="ARBA" id="ARBA00043038"/>
    </source>
</evidence>
<dbReference type="SMR" id="A0A482XN87"/>
<evidence type="ECO:0000256" key="17">
    <source>
        <dbReference type="SAM" id="MobiDB-lite"/>
    </source>
</evidence>
<evidence type="ECO:0000256" key="3">
    <source>
        <dbReference type="ARBA" id="ARBA00022553"/>
    </source>
</evidence>
<feature type="region of interest" description="Disordered" evidence="17">
    <location>
        <begin position="715"/>
        <end position="761"/>
    </location>
</feature>
<dbReference type="GO" id="GO:0046872">
    <property type="term" value="F:metal ion binding"/>
    <property type="evidence" value="ECO:0007669"/>
    <property type="project" value="UniProtKB-KW"/>
</dbReference>
<feature type="domain" description="Deacetylase sirtuin-type" evidence="18">
    <location>
        <begin position="85"/>
        <end position="330"/>
    </location>
</feature>
<dbReference type="Gene3D" id="3.40.50.1220">
    <property type="entry name" value="TPP-binding domain"/>
    <property type="match status" value="1"/>
</dbReference>
<comment type="catalytic activity">
    <reaction evidence="12">
        <text>N(6)-succinyl-L-lysyl-[protein] + NAD(+) + H2O = 2''-O-succinyl-ADP-D-ribose + nicotinamide + L-lysyl-[protein]</text>
        <dbReference type="Rhea" id="RHEA:47668"/>
        <dbReference type="Rhea" id="RHEA-COMP:9752"/>
        <dbReference type="Rhea" id="RHEA-COMP:11877"/>
        <dbReference type="ChEBI" id="CHEBI:15377"/>
        <dbReference type="ChEBI" id="CHEBI:17154"/>
        <dbReference type="ChEBI" id="CHEBI:29969"/>
        <dbReference type="ChEBI" id="CHEBI:57540"/>
        <dbReference type="ChEBI" id="CHEBI:87830"/>
        <dbReference type="ChEBI" id="CHEBI:87832"/>
    </reaction>
    <physiologicalReaction direction="left-to-right" evidence="12">
        <dbReference type="Rhea" id="RHEA:47669"/>
    </physiologicalReaction>
</comment>
<comment type="similarity">
    <text evidence="8">Belongs to the sirtuin family. Class IV subfamily.</text>
</comment>
<evidence type="ECO:0000256" key="12">
    <source>
        <dbReference type="ARBA" id="ARBA00051105"/>
    </source>
</evidence>
<name>A0A482XN87_LAOST</name>
<evidence type="ECO:0000259" key="18">
    <source>
        <dbReference type="PROSITE" id="PS50305"/>
    </source>
</evidence>
<evidence type="ECO:0000256" key="15">
    <source>
        <dbReference type="PROSITE-ProRule" id="PRU00236"/>
    </source>
</evidence>
<dbReference type="PROSITE" id="PS50305">
    <property type="entry name" value="SIRTUIN"/>
    <property type="match status" value="1"/>
</dbReference>
<feature type="binding site" evidence="15">
    <location>
        <position position="226"/>
    </location>
    <ligand>
        <name>Zn(2+)</name>
        <dbReference type="ChEBI" id="CHEBI:29105"/>
    </ligand>
</feature>
<keyword evidence="4" id="KW-0808">Transferase</keyword>
<dbReference type="FunCoup" id="A0A482XN87">
    <property type="interactions" value="349"/>
</dbReference>
<dbReference type="GO" id="GO:0005634">
    <property type="term" value="C:nucleus"/>
    <property type="evidence" value="ECO:0007669"/>
    <property type="project" value="TreeGrafter"/>
</dbReference>
<feature type="compositionally biased region" description="Basic residues" evidence="17">
    <location>
        <begin position="752"/>
        <end position="761"/>
    </location>
</feature>
<dbReference type="PANTHER" id="PTHR11085:SF1">
    <property type="entry name" value="NAD-DEPENDENT PROTEIN DEACETYLASE SIRTUIN-7"/>
    <property type="match status" value="1"/>
</dbReference>
<dbReference type="EC" id="2.3.1.286" evidence="2"/>